<evidence type="ECO:0000313" key="2">
    <source>
        <dbReference type="EMBL" id="WPC75704.1"/>
    </source>
</evidence>
<name>A0ABZ0QGR4_9VIBR</name>
<feature type="domain" description="N-acetyltransferase" evidence="1">
    <location>
        <begin position="1"/>
        <end position="132"/>
    </location>
</feature>
<keyword evidence="3" id="KW-1185">Reference proteome</keyword>
<dbReference type="Gene3D" id="3.40.630.30">
    <property type="match status" value="1"/>
</dbReference>
<organism evidence="2 3">
    <name type="scientific">Vibrio porteresiae DSM 19223</name>
    <dbReference type="NCBI Taxonomy" id="1123496"/>
    <lineage>
        <taxon>Bacteria</taxon>
        <taxon>Pseudomonadati</taxon>
        <taxon>Pseudomonadota</taxon>
        <taxon>Gammaproteobacteria</taxon>
        <taxon>Vibrionales</taxon>
        <taxon>Vibrionaceae</taxon>
        <taxon>Vibrio</taxon>
    </lineage>
</organism>
<dbReference type="PROSITE" id="PS51186">
    <property type="entry name" value="GNAT"/>
    <property type="match status" value="1"/>
</dbReference>
<reference evidence="2 3" key="1">
    <citation type="submission" date="2023-11" db="EMBL/GenBank/DDBJ databases">
        <title>Plant-associative lifestyle of Vibrio porteresiae and its evolutionary dynamics.</title>
        <authorList>
            <person name="Rameshkumar N."/>
            <person name="Kirti K."/>
        </authorList>
    </citation>
    <scope>NUCLEOTIDE SEQUENCE [LARGE SCALE GENOMIC DNA]</scope>
    <source>
        <strain evidence="2 3">MSSRF30</strain>
    </source>
</reference>
<dbReference type="Pfam" id="PF13673">
    <property type="entry name" value="Acetyltransf_10"/>
    <property type="match status" value="1"/>
</dbReference>
<evidence type="ECO:0000313" key="3">
    <source>
        <dbReference type="Proteomes" id="UP001304071"/>
    </source>
</evidence>
<gene>
    <name evidence="2" type="ORF">R8Z52_22545</name>
</gene>
<dbReference type="InterPro" id="IPR000182">
    <property type="entry name" value="GNAT_dom"/>
</dbReference>
<dbReference type="InterPro" id="IPR016181">
    <property type="entry name" value="Acyl_CoA_acyltransferase"/>
</dbReference>
<dbReference type="CDD" id="cd04301">
    <property type="entry name" value="NAT_SF"/>
    <property type="match status" value="1"/>
</dbReference>
<dbReference type="EMBL" id="CP138204">
    <property type="protein sequence ID" value="WPC75704.1"/>
    <property type="molecule type" value="Genomic_DNA"/>
</dbReference>
<sequence length="132" mass="14978">MTLVVESEQQGYRFLRRLVNHFQNGENRFCCAGEALFATTYQGALVGIGGVNIQPDSKGMVGRVRHLYVANRYRHLGIGGQMMAEIEQHSQHHFAKLVLFTDTSSAEKFYLSLGYEHVSLPKISHQKWLIPN</sequence>
<dbReference type="SUPFAM" id="SSF55729">
    <property type="entry name" value="Acyl-CoA N-acyltransferases (Nat)"/>
    <property type="match status" value="1"/>
</dbReference>
<dbReference type="Proteomes" id="UP001304071">
    <property type="component" value="Chromosome 2"/>
</dbReference>
<accession>A0ABZ0QGR4</accession>
<protein>
    <submittedName>
        <fullName evidence="2">GNAT family N-acetyltransferase</fullName>
    </submittedName>
</protein>
<dbReference type="RefSeq" id="WP_261897682.1">
    <property type="nucleotide sequence ID" value="NZ_AP024896.1"/>
</dbReference>
<evidence type="ECO:0000259" key="1">
    <source>
        <dbReference type="PROSITE" id="PS51186"/>
    </source>
</evidence>
<proteinExistence type="predicted"/>